<evidence type="ECO:0000256" key="4">
    <source>
        <dbReference type="SAM" id="SignalP"/>
    </source>
</evidence>
<keyword evidence="2" id="KW-0560">Oxidoreductase</keyword>
<gene>
    <name evidence="6" type="ORF">PPNO1_LOCUS2561</name>
</gene>
<dbReference type="GO" id="GO:0016491">
    <property type="term" value="F:oxidoreductase activity"/>
    <property type="evidence" value="ECO:0007669"/>
    <property type="project" value="UniProtKB-KW"/>
</dbReference>
<accession>A0A9P1GYX5</accession>
<evidence type="ECO:0000313" key="7">
    <source>
        <dbReference type="Proteomes" id="UP000838763"/>
    </source>
</evidence>
<organism evidence="6 7">
    <name type="scientific">Parascedosporium putredinis</name>
    <dbReference type="NCBI Taxonomy" id="1442378"/>
    <lineage>
        <taxon>Eukaryota</taxon>
        <taxon>Fungi</taxon>
        <taxon>Dikarya</taxon>
        <taxon>Ascomycota</taxon>
        <taxon>Pezizomycotina</taxon>
        <taxon>Sordariomycetes</taxon>
        <taxon>Hypocreomycetidae</taxon>
        <taxon>Microascales</taxon>
        <taxon>Microascaceae</taxon>
        <taxon>Parascedosporium</taxon>
    </lineage>
</organism>
<dbReference type="InterPro" id="IPR036318">
    <property type="entry name" value="FAD-bd_PCMH-like_sf"/>
</dbReference>
<dbReference type="GO" id="GO:0071949">
    <property type="term" value="F:FAD binding"/>
    <property type="evidence" value="ECO:0007669"/>
    <property type="project" value="InterPro"/>
</dbReference>
<dbReference type="Pfam" id="PF01565">
    <property type="entry name" value="FAD_binding_4"/>
    <property type="match status" value="1"/>
</dbReference>
<feature type="signal peptide" evidence="4">
    <location>
        <begin position="1"/>
        <end position="23"/>
    </location>
</feature>
<comment type="caution">
    <text evidence="6">The sequence shown here is derived from an EMBL/GenBank/DDBJ whole genome shotgun (WGS) entry which is preliminary data.</text>
</comment>
<proteinExistence type="inferred from homology"/>
<protein>
    <recommendedName>
        <fullName evidence="5">FAD-binding PCMH-type domain-containing protein</fullName>
    </recommendedName>
</protein>
<evidence type="ECO:0000256" key="3">
    <source>
        <dbReference type="SAM" id="MobiDB-lite"/>
    </source>
</evidence>
<evidence type="ECO:0000313" key="6">
    <source>
        <dbReference type="EMBL" id="CAI4212813.1"/>
    </source>
</evidence>
<dbReference type="PANTHER" id="PTHR13878">
    <property type="entry name" value="GULONOLACTONE OXIDASE"/>
    <property type="match status" value="1"/>
</dbReference>
<sequence>MRAPSSWTSSRLLVAALALGAKAAPDPTAELTAQDIGDFAAVEFGDRSVRGFPGPRARPSPARTAGRARGLAPAQRYSGGALLRPNPPAIVCYEGPAYDEAACKNLWPQGSTCLPTEEPVGNCTRGLPEYVVNVTSVKHVQAAVNFARNKNVRLVIKNTGHDFGGRSVGAGSLSVWTHNLKDFELIPEYRMGPYKGMAVRYGAGLEAWELYNHMAELNFTVTAAGGRTVGANGGWFASGGHGTLTSTYGLGCDQALEIHAVTADGEYVVANPLALSCKTGANSTTSFRTDDPAAFWDAMSIYFRFSAAVVDAGGVDWSYLTPLGNETYTFSVGMTWPNRTVEAVTEILAPLYEQLQAIGPRVHRLRAARGHALPLPPLPRKNWDDDEVFANTFAAIRVSVEAGYTFHGLAIGATKKAAGWPGREGAVNPAWRNGVLHGILIGLQPKGLTAQEARDEEAAIQEYMQLWRDVTPARART</sequence>
<keyword evidence="7" id="KW-1185">Reference proteome</keyword>
<keyword evidence="4" id="KW-0732">Signal</keyword>
<evidence type="ECO:0000256" key="2">
    <source>
        <dbReference type="ARBA" id="ARBA00023002"/>
    </source>
</evidence>
<dbReference type="EMBL" id="CALLCH030000006">
    <property type="protein sequence ID" value="CAI4212813.1"/>
    <property type="molecule type" value="Genomic_DNA"/>
</dbReference>
<evidence type="ECO:0000256" key="1">
    <source>
        <dbReference type="ARBA" id="ARBA00005466"/>
    </source>
</evidence>
<dbReference type="AlphaFoldDB" id="A0A9P1GYX5"/>
<dbReference type="InterPro" id="IPR050432">
    <property type="entry name" value="FAD-linked_Oxidoreductases_BP"/>
</dbReference>
<dbReference type="InterPro" id="IPR016166">
    <property type="entry name" value="FAD-bd_PCMH"/>
</dbReference>
<dbReference type="InterPro" id="IPR016169">
    <property type="entry name" value="FAD-bd_PCMH_sub2"/>
</dbReference>
<dbReference type="OrthoDB" id="9983560at2759"/>
<dbReference type="PANTHER" id="PTHR13878:SF91">
    <property type="entry name" value="FAD BINDING DOMAIN PROTEIN (AFU_ORTHOLOGUE AFUA_6G12070)-RELATED"/>
    <property type="match status" value="1"/>
</dbReference>
<feature type="domain" description="FAD-binding PCMH-type" evidence="5">
    <location>
        <begin position="124"/>
        <end position="354"/>
    </location>
</feature>
<dbReference type="Gene3D" id="3.30.465.10">
    <property type="match status" value="1"/>
</dbReference>
<dbReference type="SUPFAM" id="SSF56176">
    <property type="entry name" value="FAD-binding/transporter-associated domain-like"/>
    <property type="match status" value="1"/>
</dbReference>
<dbReference type="Proteomes" id="UP000838763">
    <property type="component" value="Unassembled WGS sequence"/>
</dbReference>
<feature type="region of interest" description="Disordered" evidence="3">
    <location>
        <begin position="50"/>
        <end position="70"/>
    </location>
</feature>
<feature type="chain" id="PRO_5040119338" description="FAD-binding PCMH-type domain-containing protein" evidence="4">
    <location>
        <begin position="24"/>
        <end position="477"/>
    </location>
</feature>
<reference evidence="6" key="1">
    <citation type="submission" date="2022-11" db="EMBL/GenBank/DDBJ databases">
        <authorList>
            <person name="Scott C."/>
            <person name="Bruce N."/>
        </authorList>
    </citation>
    <scope>NUCLEOTIDE SEQUENCE</scope>
</reference>
<comment type="similarity">
    <text evidence="1">Belongs to the oxygen-dependent FAD-linked oxidoreductase family.</text>
</comment>
<name>A0A9P1GYX5_9PEZI</name>
<evidence type="ECO:0000259" key="5">
    <source>
        <dbReference type="PROSITE" id="PS51387"/>
    </source>
</evidence>
<dbReference type="InterPro" id="IPR006094">
    <property type="entry name" value="Oxid_FAD_bind_N"/>
</dbReference>
<dbReference type="PROSITE" id="PS51387">
    <property type="entry name" value="FAD_PCMH"/>
    <property type="match status" value="1"/>
</dbReference>